<evidence type="ECO:0000259" key="2">
    <source>
        <dbReference type="PROSITE" id="PS50846"/>
    </source>
</evidence>
<dbReference type="AlphaFoldDB" id="G6Y6D6"/>
<dbReference type="RefSeq" id="WP_006200949.1">
    <property type="nucleotide sequence ID" value="NZ_AGSN01000071.1"/>
</dbReference>
<dbReference type="Proteomes" id="UP000002949">
    <property type="component" value="Unassembled WGS sequence"/>
</dbReference>
<keyword evidence="1" id="KW-0479">Metal-binding</keyword>
<dbReference type="PROSITE" id="PS01047">
    <property type="entry name" value="HMA_1"/>
    <property type="match status" value="1"/>
</dbReference>
<protein>
    <submittedName>
        <fullName evidence="3">Heavy metal transport/detoxification protein</fullName>
    </submittedName>
</protein>
<evidence type="ECO:0000313" key="4">
    <source>
        <dbReference type="Proteomes" id="UP000002949"/>
    </source>
</evidence>
<reference evidence="3 4" key="1">
    <citation type="journal article" date="2012" name="J. Bacteriol.">
        <title>Draft Genome Sequence of Plant Growth-Promoting Rhizobium Mesorhizobium amorphae, Isolated from Zinc-Lead Mine Tailings.</title>
        <authorList>
            <person name="Hao X."/>
            <person name="Lin Y."/>
            <person name="Johnstone L."/>
            <person name="Baltrus D.A."/>
            <person name="Miller S.J."/>
            <person name="Wei G."/>
            <person name="Rensing C."/>
        </authorList>
    </citation>
    <scope>NUCLEOTIDE SEQUENCE [LARGE SCALE GENOMIC DNA]</scope>
    <source>
        <strain evidence="3 4">CCNWGS0123</strain>
    </source>
</reference>
<organism evidence="3 4">
    <name type="scientific">Mesorhizobium amorphae CCNWGS0123</name>
    <dbReference type="NCBI Taxonomy" id="1082933"/>
    <lineage>
        <taxon>Bacteria</taxon>
        <taxon>Pseudomonadati</taxon>
        <taxon>Pseudomonadota</taxon>
        <taxon>Alphaproteobacteria</taxon>
        <taxon>Hyphomicrobiales</taxon>
        <taxon>Phyllobacteriaceae</taxon>
        <taxon>Mesorhizobium</taxon>
    </lineage>
</organism>
<dbReference type="Gene3D" id="3.30.70.100">
    <property type="match status" value="1"/>
</dbReference>
<dbReference type="PATRIC" id="fig|1082933.3.peg.1431"/>
<dbReference type="EMBL" id="AGSN01000071">
    <property type="protein sequence ID" value="EHH12626.1"/>
    <property type="molecule type" value="Genomic_DNA"/>
</dbReference>
<gene>
    <name evidence="3" type="ORF">MEA186_07504</name>
</gene>
<feature type="domain" description="HMA" evidence="2">
    <location>
        <begin position="5"/>
        <end position="68"/>
    </location>
</feature>
<evidence type="ECO:0000256" key="1">
    <source>
        <dbReference type="ARBA" id="ARBA00022723"/>
    </source>
</evidence>
<evidence type="ECO:0000313" key="3">
    <source>
        <dbReference type="EMBL" id="EHH12626.1"/>
    </source>
</evidence>
<dbReference type="STRING" id="1082933.A6B35_08745"/>
<dbReference type="PROSITE" id="PS50846">
    <property type="entry name" value="HMA_2"/>
    <property type="match status" value="1"/>
</dbReference>
<dbReference type="eggNOG" id="COG2608">
    <property type="taxonomic scope" value="Bacteria"/>
</dbReference>
<dbReference type="InterPro" id="IPR006121">
    <property type="entry name" value="HMA_dom"/>
</dbReference>
<sequence>MLMVGDMPFNVPDMTCSHCVGTVTKAVRSIDGQAVVTVDLPTKIVSIQTGVDAARISHAVEDAGYPNKSA</sequence>
<dbReference type="GO" id="GO:0046872">
    <property type="term" value="F:metal ion binding"/>
    <property type="evidence" value="ECO:0007669"/>
    <property type="project" value="UniProtKB-KW"/>
</dbReference>
<dbReference type="InterPro" id="IPR017969">
    <property type="entry name" value="Heavy-metal-associated_CS"/>
</dbReference>
<dbReference type="InterPro" id="IPR036163">
    <property type="entry name" value="HMA_dom_sf"/>
</dbReference>
<dbReference type="Pfam" id="PF00403">
    <property type="entry name" value="HMA"/>
    <property type="match status" value="1"/>
</dbReference>
<keyword evidence="4" id="KW-1185">Reference proteome</keyword>
<dbReference type="CDD" id="cd00371">
    <property type="entry name" value="HMA"/>
    <property type="match status" value="1"/>
</dbReference>
<proteinExistence type="predicted"/>
<name>G6Y6D6_9HYPH</name>
<dbReference type="SUPFAM" id="SSF55008">
    <property type="entry name" value="HMA, heavy metal-associated domain"/>
    <property type="match status" value="1"/>
</dbReference>
<accession>G6Y6D6</accession>
<dbReference type="KEGG" id="mamo:A6B35_08745"/>